<keyword evidence="2" id="KW-1185">Reference proteome</keyword>
<feature type="non-terminal residue" evidence="1">
    <location>
        <position position="84"/>
    </location>
</feature>
<dbReference type="AlphaFoldDB" id="A0A9Q0BW25"/>
<organism evidence="1 2">
    <name type="scientific">Drosophila gunungcola</name>
    <name type="common">fruit fly</name>
    <dbReference type="NCBI Taxonomy" id="103775"/>
    <lineage>
        <taxon>Eukaryota</taxon>
        <taxon>Metazoa</taxon>
        <taxon>Ecdysozoa</taxon>
        <taxon>Arthropoda</taxon>
        <taxon>Hexapoda</taxon>
        <taxon>Insecta</taxon>
        <taxon>Pterygota</taxon>
        <taxon>Neoptera</taxon>
        <taxon>Endopterygota</taxon>
        <taxon>Diptera</taxon>
        <taxon>Brachycera</taxon>
        <taxon>Muscomorpha</taxon>
        <taxon>Ephydroidea</taxon>
        <taxon>Drosophilidae</taxon>
        <taxon>Drosophila</taxon>
        <taxon>Sophophora</taxon>
    </lineage>
</organism>
<comment type="caution">
    <text evidence="1">The sequence shown here is derived from an EMBL/GenBank/DDBJ whole genome shotgun (WGS) entry which is preliminary data.</text>
</comment>
<accession>A0A9Q0BW25</accession>
<proteinExistence type="predicted"/>
<dbReference type="Proteomes" id="UP001059596">
    <property type="component" value="Chromosome 3R"/>
</dbReference>
<name>A0A9Q0BW25_9MUSC</name>
<reference evidence="1" key="1">
    <citation type="journal article" date="2023" name="Genome Biol. Evol.">
        <title>Long-read-based Genome Assembly of Drosophila gunungcola Reveals Fewer Chemosensory Genes in Flower-breeding Species.</title>
        <authorList>
            <person name="Negi A."/>
            <person name="Liao B.Y."/>
            <person name="Yeh S.D."/>
        </authorList>
    </citation>
    <scope>NUCLEOTIDE SEQUENCE</scope>
    <source>
        <strain evidence="1">Sukarami</strain>
    </source>
</reference>
<evidence type="ECO:0000313" key="2">
    <source>
        <dbReference type="Proteomes" id="UP001059596"/>
    </source>
</evidence>
<evidence type="ECO:0000313" key="1">
    <source>
        <dbReference type="EMBL" id="KAI8046010.1"/>
    </source>
</evidence>
<gene>
    <name evidence="1" type="ORF">M5D96_002210</name>
</gene>
<protein>
    <submittedName>
        <fullName evidence="1">Uncharacterized protein</fullName>
    </submittedName>
</protein>
<sequence>FEIKFQRGQEASEGQKKVNIKGLRVLNRSENRLTLPPTPINPIEPPQPSWTPDFVSQASVLGFPWFALVFFGAGCPDAPTECRR</sequence>
<dbReference type="EMBL" id="JAMKOV010000001">
    <property type="protein sequence ID" value="KAI8046010.1"/>
    <property type="molecule type" value="Genomic_DNA"/>
</dbReference>